<dbReference type="EMBL" id="VIEB01000094">
    <property type="protein sequence ID" value="TQE06943.1"/>
    <property type="molecule type" value="Genomic_DNA"/>
</dbReference>
<accession>A0A540N8P9</accession>
<dbReference type="InterPro" id="IPR029055">
    <property type="entry name" value="Ntn_hydrolases_N"/>
</dbReference>
<dbReference type="PANTHER" id="PTHR11686">
    <property type="entry name" value="GAMMA GLUTAMYL TRANSPEPTIDASE"/>
    <property type="match status" value="1"/>
</dbReference>
<dbReference type="Pfam" id="PF01019">
    <property type="entry name" value="G_glu_transpept"/>
    <property type="match status" value="1"/>
</dbReference>
<proteinExistence type="predicted"/>
<dbReference type="AlphaFoldDB" id="A0A540N8P9"/>
<protein>
    <submittedName>
        <fullName evidence="1">Uncharacterized protein</fullName>
    </submittedName>
</protein>
<gene>
    <name evidence="1" type="ORF">C1H46_007472</name>
</gene>
<dbReference type="STRING" id="106549.A0A540N8P9"/>
<organism evidence="1 2">
    <name type="scientific">Malus baccata</name>
    <name type="common">Siberian crab apple</name>
    <name type="synonym">Pyrus baccata</name>
    <dbReference type="NCBI Taxonomy" id="106549"/>
    <lineage>
        <taxon>Eukaryota</taxon>
        <taxon>Viridiplantae</taxon>
        <taxon>Streptophyta</taxon>
        <taxon>Embryophyta</taxon>
        <taxon>Tracheophyta</taxon>
        <taxon>Spermatophyta</taxon>
        <taxon>Magnoliopsida</taxon>
        <taxon>eudicotyledons</taxon>
        <taxon>Gunneridae</taxon>
        <taxon>Pentapetalae</taxon>
        <taxon>rosids</taxon>
        <taxon>fabids</taxon>
        <taxon>Rosales</taxon>
        <taxon>Rosaceae</taxon>
        <taxon>Amygdaloideae</taxon>
        <taxon>Maleae</taxon>
        <taxon>Malus</taxon>
    </lineage>
</organism>
<evidence type="ECO:0000313" key="1">
    <source>
        <dbReference type="EMBL" id="TQE06943.1"/>
    </source>
</evidence>
<dbReference type="InterPro" id="IPR000101">
    <property type="entry name" value="GGT_peptidase"/>
</dbReference>
<sequence length="66" mass="6885">MLRAVSPKEGERVISMHLATDDHQCSRIGMDFLREGGNAVDASVVAALCLEVVPASSGLGAELSCL</sequence>
<dbReference type="SUPFAM" id="SSF56235">
    <property type="entry name" value="N-terminal nucleophile aminohydrolases (Ntn hydrolases)"/>
    <property type="match status" value="1"/>
</dbReference>
<dbReference type="Proteomes" id="UP000315295">
    <property type="component" value="Unassembled WGS sequence"/>
</dbReference>
<dbReference type="PANTHER" id="PTHR11686:SF34">
    <property type="entry name" value="GLUTATHIONE HYDROLASE 1-RELATED"/>
    <property type="match status" value="1"/>
</dbReference>
<dbReference type="GO" id="GO:0036374">
    <property type="term" value="F:glutathione hydrolase activity"/>
    <property type="evidence" value="ECO:0007669"/>
    <property type="project" value="InterPro"/>
</dbReference>
<keyword evidence="2" id="KW-1185">Reference proteome</keyword>
<dbReference type="GO" id="GO:0006751">
    <property type="term" value="P:glutathione catabolic process"/>
    <property type="evidence" value="ECO:0007669"/>
    <property type="project" value="InterPro"/>
</dbReference>
<evidence type="ECO:0000313" key="2">
    <source>
        <dbReference type="Proteomes" id="UP000315295"/>
    </source>
</evidence>
<name>A0A540N8P9_MALBA</name>
<reference evidence="1 2" key="1">
    <citation type="journal article" date="2019" name="G3 (Bethesda)">
        <title>Sequencing of a Wild Apple (Malus baccata) Genome Unravels the Differences Between Cultivated and Wild Apple Species Regarding Disease Resistance and Cold Tolerance.</title>
        <authorList>
            <person name="Chen X."/>
        </authorList>
    </citation>
    <scope>NUCLEOTIDE SEQUENCE [LARGE SCALE GENOMIC DNA]</scope>
    <source>
        <strain evidence="2">cv. Shandingzi</strain>
        <tissue evidence="1">Leaves</tissue>
    </source>
</reference>
<dbReference type="GO" id="GO:0005886">
    <property type="term" value="C:plasma membrane"/>
    <property type="evidence" value="ECO:0007669"/>
    <property type="project" value="TreeGrafter"/>
</dbReference>
<comment type="caution">
    <text evidence="1">The sequence shown here is derived from an EMBL/GenBank/DDBJ whole genome shotgun (WGS) entry which is preliminary data.</text>
</comment>